<evidence type="ECO:0000313" key="2">
    <source>
        <dbReference type="EMBL" id="CUX65937.1"/>
    </source>
</evidence>
<keyword evidence="1" id="KW-0812">Transmembrane</keyword>
<keyword evidence="1" id="KW-0472">Membrane</keyword>
<evidence type="ECO:0000256" key="1">
    <source>
        <dbReference type="SAM" id="Phobius"/>
    </source>
</evidence>
<dbReference type="STRING" id="1183432.AGR3A_pb0039"/>
<protein>
    <submittedName>
        <fullName evidence="2">Uncharacterized protein</fullName>
    </submittedName>
</protein>
<dbReference type="AlphaFoldDB" id="A0A1S7SBE4"/>
<gene>
    <name evidence="2" type="ORF">AGR3A_pb0039</name>
</gene>
<proteinExistence type="predicted"/>
<keyword evidence="3" id="KW-1185">Reference proteome</keyword>
<feature type="transmembrane region" description="Helical" evidence="1">
    <location>
        <begin position="18"/>
        <end position="35"/>
    </location>
</feature>
<organism evidence="2 3">
    <name type="scientific">Agrobacterium tomkonis CFBP 6623</name>
    <dbReference type="NCBI Taxonomy" id="1183432"/>
    <lineage>
        <taxon>Bacteria</taxon>
        <taxon>Pseudomonadati</taxon>
        <taxon>Pseudomonadota</taxon>
        <taxon>Alphaproteobacteria</taxon>
        <taxon>Hyphomicrobiales</taxon>
        <taxon>Rhizobiaceae</taxon>
        <taxon>Rhizobium/Agrobacterium group</taxon>
        <taxon>Agrobacterium</taxon>
        <taxon>Agrobacterium tumefaciens complex</taxon>
    </lineage>
</organism>
<dbReference type="Proteomes" id="UP000191988">
    <property type="component" value="Unassembled WGS sequence"/>
</dbReference>
<evidence type="ECO:0000313" key="3">
    <source>
        <dbReference type="Proteomes" id="UP000191988"/>
    </source>
</evidence>
<dbReference type="EMBL" id="FBWK01000073">
    <property type="protein sequence ID" value="CUX65937.1"/>
    <property type="molecule type" value="Genomic_DNA"/>
</dbReference>
<keyword evidence="1" id="KW-1133">Transmembrane helix</keyword>
<accession>A0A1S7SBE4</accession>
<name>A0A1S7SBE4_9HYPH</name>
<sequence>MNYDWTVVKTKRLKVAKTALLAASLLAICLIPWIAL</sequence>
<reference evidence="3" key="1">
    <citation type="submission" date="2016-01" db="EMBL/GenBank/DDBJ databases">
        <authorList>
            <person name="Regsiter A."/>
            <person name="william w."/>
        </authorList>
    </citation>
    <scope>NUCLEOTIDE SEQUENCE [LARGE SCALE GENOMIC DNA]</scope>
    <source>
        <strain evidence="3">CFBP 6623</strain>
    </source>
</reference>